<evidence type="ECO:0000313" key="3">
    <source>
        <dbReference type="EMBL" id="SDI60782.1"/>
    </source>
</evidence>
<protein>
    <submittedName>
        <fullName evidence="2">Uncharacterized protein</fullName>
    </submittedName>
</protein>
<dbReference type="Proteomes" id="UP000181870">
    <property type="component" value="Unassembled WGS sequence"/>
</dbReference>
<evidence type="ECO:0000256" key="1">
    <source>
        <dbReference type="SAM" id="Phobius"/>
    </source>
</evidence>
<evidence type="ECO:0000313" key="4">
    <source>
        <dbReference type="Proteomes" id="UP000181870"/>
    </source>
</evidence>
<accession>A0A1G6G9L8</accession>
<dbReference type="AlphaFoldDB" id="A0A1G6G9L8"/>
<keyword evidence="1" id="KW-0472">Membrane</keyword>
<dbReference type="EMBL" id="FNDO01000058">
    <property type="protein sequence ID" value="SDI60782.1"/>
    <property type="molecule type" value="Genomic_DNA"/>
</dbReference>
<keyword evidence="1" id="KW-0812">Transmembrane</keyword>
<dbReference type="EMBL" id="FMYE01000029">
    <property type="protein sequence ID" value="SDB77876.1"/>
    <property type="molecule type" value="Genomic_DNA"/>
</dbReference>
<keyword evidence="1" id="KW-1133">Transmembrane helix</keyword>
<gene>
    <name evidence="2" type="ORF">SAMN05192581_102938</name>
    <name evidence="3" type="ORF">SAMN05192582_105819</name>
</gene>
<feature type="transmembrane region" description="Helical" evidence="1">
    <location>
        <begin position="6"/>
        <end position="22"/>
    </location>
</feature>
<dbReference type="Proteomes" id="UP000183670">
    <property type="component" value="Unassembled WGS sequence"/>
</dbReference>
<evidence type="ECO:0000313" key="2">
    <source>
        <dbReference type="EMBL" id="SDB77876.1"/>
    </source>
</evidence>
<proteinExistence type="predicted"/>
<dbReference type="KEGG" id="boa:Bovatus_02024"/>
<sequence>MFYRIFLYKMFASSIFIFTFATENKYPMYPYADVQICYIAQKHIVKRYISKLSN</sequence>
<evidence type="ECO:0000313" key="5">
    <source>
        <dbReference type="Proteomes" id="UP000183670"/>
    </source>
</evidence>
<organism evidence="2 5">
    <name type="scientific">Bacteroides ovatus</name>
    <dbReference type="NCBI Taxonomy" id="28116"/>
    <lineage>
        <taxon>Bacteria</taxon>
        <taxon>Pseudomonadati</taxon>
        <taxon>Bacteroidota</taxon>
        <taxon>Bacteroidia</taxon>
        <taxon>Bacteroidales</taxon>
        <taxon>Bacteroidaceae</taxon>
        <taxon>Bacteroides</taxon>
    </lineage>
</organism>
<reference evidence="4 5" key="1">
    <citation type="submission" date="2016-10" db="EMBL/GenBank/DDBJ databases">
        <authorList>
            <person name="de Groot N.N."/>
        </authorList>
    </citation>
    <scope>NUCLEOTIDE SEQUENCE [LARGE SCALE GENOMIC DNA]</scope>
    <source>
        <strain evidence="2 5">NLAE-zl-C500</strain>
        <strain evidence="3 4">NLAE-zl-C57</strain>
    </source>
</reference>
<name>A0A1G6G9L8_BACOV</name>